<feature type="transmembrane region" description="Helical" evidence="1">
    <location>
        <begin position="95"/>
        <end position="115"/>
    </location>
</feature>
<reference evidence="2" key="1">
    <citation type="submission" date="2006-10" db="EMBL/GenBank/DDBJ databases">
        <title>Complete sequence of Solibacter usitatus Ellin6076.</title>
        <authorList>
            <consortium name="US DOE Joint Genome Institute"/>
            <person name="Copeland A."/>
            <person name="Lucas S."/>
            <person name="Lapidus A."/>
            <person name="Barry K."/>
            <person name="Detter J.C."/>
            <person name="Glavina del Rio T."/>
            <person name="Hammon N."/>
            <person name="Israni S."/>
            <person name="Dalin E."/>
            <person name="Tice H."/>
            <person name="Pitluck S."/>
            <person name="Thompson L.S."/>
            <person name="Brettin T."/>
            <person name="Bruce D."/>
            <person name="Han C."/>
            <person name="Tapia R."/>
            <person name="Gilna P."/>
            <person name="Schmutz J."/>
            <person name="Larimer F."/>
            <person name="Land M."/>
            <person name="Hauser L."/>
            <person name="Kyrpides N."/>
            <person name="Mikhailova N."/>
            <person name="Janssen P.H."/>
            <person name="Kuske C.R."/>
            <person name="Richardson P."/>
        </authorList>
    </citation>
    <scope>NUCLEOTIDE SEQUENCE</scope>
    <source>
        <strain evidence="2">Ellin6076</strain>
    </source>
</reference>
<gene>
    <name evidence="2" type="ordered locus">Acid_2513</name>
</gene>
<proteinExistence type="predicted"/>
<dbReference type="KEGG" id="sus:Acid_2513"/>
<keyword evidence="1" id="KW-0472">Membrane</keyword>
<sequence length="122" mass="13571">MEIAAVAIALIGYAAYREWLRHQRRALIHRERLAAIEKGVELPPLEQEQKRSSWNVQRTLLLAGLIWLSLGLCIYITLSVVIASPANARLEIPPGLQWIGLGPAAIGLSHLLVYLTGKSREQ</sequence>
<dbReference type="STRING" id="234267.Acid_2513"/>
<dbReference type="EMBL" id="CP000473">
    <property type="protein sequence ID" value="ABJ83502.1"/>
    <property type="molecule type" value="Genomic_DNA"/>
</dbReference>
<accession>Q024S4</accession>
<dbReference type="AlphaFoldDB" id="Q024S4"/>
<keyword evidence="1" id="KW-0812">Transmembrane</keyword>
<feature type="transmembrane region" description="Helical" evidence="1">
    <location>
        <begin position="60"/>
        <end position="83"/>
    </location>
</feature>
<protein>
    <submittedName>
        <fullName evidence="2">Uncharacterized protein</fullName>
    </submittedName>
</protein>
<evidence type="ECO:0000313" key="2">
    <source>
        <dbReference type="EMBL" id="ABJ83502.1"/>
    </source>
</evidence>
<organism evidence="2">
    <name type="scientific">Solibacter usitatus (strain Ellin6076)</name>
    <dbReference type="NCBI Taxonomy" id="234267"/>
    <lineage>
        <taxon>Bacteria</taxon>
        <taxon>Pseudomonadati</taxon>
        <taxon>Acidobacteriota</taxon>
        <taxon>Terriglobia</taxon>
        <taxon>Bryobacterales</taxon>
        <taxon>Solibacteraceae</taxon>
        <taxon>Candidatus Solibacter</taxon>
    </lineage>
</organism>
<dbReference type="HOGENOM" id="CLU_2025214_0_0_0"/>
<evidence type="ECO:0000256" key="1">
    <source>
        <dbReference type="SAM" id="Phobius"/>
    </source>
</evidence>
<name>Q024S4_SOLUE</name>
<keyword evidence="1" id="KW-1133">Transmembrane helix</keyword>
<dbReference type="InParanoid" id="Q024S4"/>